<evidence type="ECO:0000256" key="3">
    <source>
        <dbReference type="ARBA" id="ARBA00022475"/>
    </source>
</evidence>
<comment type="function">
    <text evidence="9">Catalyzes the phospholipid dependent N-acylation of the N-terminal cysteine of apolipoprotein, the last step in lipoprotein maturation.</text>
</comment>
<dbReference type="InParanoid" id="B8DYV0"/>
<feature type="transmembrane region" description="Helical" evidence="9">
    <location>
        <begin position="74"/>
        <end position="97"/>
    </location>
</feature>
<feature type="transmembrane region" description="Helical" evidence="9">
    <location>
        <begin position="180"/>
        <end position="198"/>
    </location>
</feature>
<keyword evidence="8 9" id="KW-0012">Acyltransferase</keyword>
<evidence type="ECO:0000256" key="4">
    <source>
        <dbReference type="ARBA" id="ARBA00022679"/>
    </source>
</evidence>
<evidence type="ECO:0000256" key="7">
    <source>
        <dbReference type="ARBA" id="ARBA00023136"/>
    </source>
</evidence>
<keyword evidence="3 9" id="KW-1003">Cell membrane</keyword>
<keyword evidence="7 9" id="KW-0472">Membrane</keyword>
<dbReference type="PROSITE" id="PS50263">
    <property type="entry name" value="CN_HYDROLASE"/>
    <property type="match status" value="1"/>
</dbReference>
<dbReference type="UniPathway" id="UPA00666"/>
<evidence type="ECO:0000256" key="1">
    <source>
        <dbReference type="ARBA" id="ARBA00004651"/>
    </source>
</evidence>
<comment type="similarity">
    <text evidence="2 9">Belongs to the CN hydrolase family. Apolipoprotein N-acyltransferase subfamily.</text>
</comment>
<dbReference type="InterPro" id="IPR036526">
    <property type="entry name" value="C-N_Hydrolase_sf"/>
</dbReference>
<evidence type="ECO:0000256" key="2">
    <source>
        <dbReference type="ARBA" id="ARBA00010065"/>
    </source>
</evidence>
<dbReference type="EnsemblBacteria" id="ACK41482">
    <property type="protein sequence ID" value="ACK41482"/>
    <property type="gene ID" value="Dtur_0151"/>
</dbReference>
<dbReference type="SUPFAM" id="SSF56317">
    <property type="entry name" value="Carbon-nitrogen hydrolase"/>
    <property type="match status" value="1"/>
</dbReference>
<feature type="transmembrane region" description="Helical" evidence="9">
    <location>
        <begin position="48"/>
        <end position="68"/>
    </location>
</feature>
<dbReference type="Gene3D" id="3.60.110.10">
    <property type="entry name" value="Carbon-nitrogen hydrolase"/>
    <property type="match status" value="1"/>
</dbReference>
<comment type="catalytic activity">
    <reaction evidence="9">
        <text>N-terminal S-1,2-diacyl-sn-glyceryl-L-cysteinyl-[lipoprotein] + a glycerophospholipid = N-acyl-S-1,2-diacyl-sn-glyceryl-L-cysteinyl-[lipoprotein] + a 2-acyl-sn-glycero-3-phospholipid + H(+)</text>
        <dbReference type="Rhea" id="RHEA:48228"/>
        <dbReference type="Rhea" id="RHEA-COMP:14681"/>
        <dbReference type="Rhea" id="RHEA-COMP:14684"/>
        <dbReference type="ChEBI" id="CHEBI:15378"/>
        <dbReference type="ChEBI" id="CHEBI:136912"/>
        <dbReference type="ChEBI" id="CHEBI:140656"/>
        <dbReference type="ChEBI" id="CHEBI:140657"/>
        <dbReference type="ChEBI" id="CHEBI:140660"/>
        <dbReference type="EC" id="2.3.1.269"/>
    </reaction>
</comment>
<keyword evidence="5 9" id="KW-0812">Transmembrane</keyword>
<dbReference type="GO" id="GO:0016410">
    <property type="term" value="F:N-acyltransferase activity"/>
    <property type="evidence" value="ECO:0000318"/>
    <property type="project" value="GO_Central"/>
</dbReference>
<keyword evidence="12" id="KW-1185">Reference proteome</keyword>
<dbReference type="OrthoDB" id="9811121at2"/>
<dbReference type="InterPro" id="IPR045378">
    <property type="entry name" value="LNT_N"/>
</dbReference>
<evidence type="ECO:0000259" key="10">
    <source>
        <dbReference type="PROSITE" id="PS50263"/>
    </source>
</evidence>
<protein>
    <recommendedName>
        <fullName evidence="9">Apolipoprotein N-acyltransferase</fullName>
        <shortName evidence="9">ALP N-acyltransferase</shortName>
        <ecNumber evidence="9">2.3.1.269</ecNumber>
    </recommendedName>
</protein>
<dbReference type="GO" id="GO:0042158">
    <property type="term" value="P:lipoprotein biosynthetic process"/>
    <property type="evidence" value="ECO:0000318"/>
    <property type="project" value="GO_Central"/>
</dbReference>
<dbReference type="RefSeq" id="WP_012582567.1">
    <property type="nucleotide sequence ID" value="NC_011661.1"/>
</dbReference>
<evidence type="ECO:0000313" key="11">
    <source>
        <dbReference type="EMBL" id="ACK41482.1"/>
    </source>
</evidence>
<keyword evidence="6 9" id="KW-1133">Transmembrane helix</keyword>
<reference evidence="12" key="1">
    <citation type="journal article" date="2016" name="Front. Microbiol.">
        <title>The complete genome sequence of hyperthermophile Dictyoglomus turgidum DSM 6724 reveals a specialized carbohydrate fermentor.</title>
        <authorList>
            <person name="Brumm P.J."/>
            <person name="Gowda K."/>
            <person name="Robb F.T."/>
            <person name="Mead D.A."/>
        </authorList>
    </citation>
    <scope>NUCLEOTIDE SEQUENCE [LARGE SCALE GENOMIC DNA]</scope>
    <source>
        <strain evidence="12">DSM 6724 / Z-1310</strain>
    </source>
</reference>
<evidence type="ECO:0000313" key="12">
    <source>
        <dbReference type="Proteomes" id="UP000007719"/>
    </source>
</evidence>
<dbReference type="Pfam" id="PF20154">
    <property type="entry name" value="LNT_N"/>
    <property type="match status" value="1"/>
</dbReference>
<dbReference type="AlphaFoldDB" id="B8DYV0"/>
<dbReference type="KEGG" id="dtu:Dtur_0151"/>
<dbReference type="InterPro" id="IPR003010">
    <property type="entry name" value="C-N_Hydrolase"/>
</dbReference>
<comment type="pathway">
    <text evidence="9">Protein modification; lipoprotein biosynthesis (N-acyl transfer).</text>
</comment>
<dbReference type="EMBL" id="CP001251">
    <property type="protein sequence ID" value="ACK41482.1"/>
    <property type="molecule type" value="Genomic_DNA"/>
</dbReference>
<feature type="transmembrane region" description="Helical" evidence="9">
    <location>
        <begin position="6"/>
        <end position="36"/>
    </location>
</feature>
<dbReference type="GO" id="GO:0005886">
    <property type="term" value="C:plasma membrane"/>
    <property type="evidence" value="ECO:0000318"/>
    <property type="project" value="GO_Central"/>
</dbReference>
<feature type="transmembrane region" description="Helical" evidence="9">
    <location>
        <begin position="145"/>
        <end position="168"/>
    </location>
</feature>
<evidence type="ECO:0000256" key="8">
    <source>
        <dbReference type="ARBA" id="ARBA00023315"/>
    </source>
</evidence>
<dbReference type="Proteomes" id="UP000007719">
    <property type="component" value="Chromosome"/>
</dbReference>
<dbReference type="HOGENOM" id="CLU_019563_1_2_0"/>
<dbReference type="EC" id="2.3.1.269" evidence="9"/>
<feature type="transmembrane region" description="Helical" evidence="9">
    <location>
        <begin position="452"/>
        <end position="474"/>
    </location>
</feature>
<keyword evidence="4 9" id="KW-0808">Transferase</keyword>
<name>B8DYV0_DICTD</name>
<dbReference type="PANTHER" id="PTHR38686">
    <property type="entry name" value="APOLIPOPROTEIN N-ACYLTRANSFERASE"/>
    <property type="match status" value="1"/>
</dbReference>
<proteinExistence type="inferred from homology"/>
<comment type="subcellular location">
    <subcellularLocation>
        <location evidence="9">Cell inner membrane</location>
        <topology evidence="9">Multi-pass membrane protein</topology>
    </subcellularLocation>
    <subcellularLocation>
        <location evidence="1">Cell membrane</location>
        <topology evidence="1">Multi-pass membrane protein</topology>
    </subcellularLocation>
</comment>
<dbReference type="PANTHER" id="PTHR38686:SF1">
    <property type="entry name" value="APOLIPOPROTEIN N-ACYLTRANSFERASE"/>
    <property type="match status" value="1"/>
</dbReference>
<evidence type="ECO:0000256" key="5">
    <source>
        <dbReference type="ARBA" id="ARBA00022692"/>
    </source>
</evidence>
<gene>
    <name evidence="9" type="primary">lnt</name>
    <name evidence="11" type="ordered locus">Dtur_0151</name>
</gene>
<sequence>MDRIRLFFLFIAIILYILSYPPFNISFLIFFTLVPLFSLLPKFSTKEAFIYGFLYGFGFYGVNFYWIPDLVSKFANLGVGIFANLLLISYLSSYYGIFLWGCKKKENSILFPAFFMVLLQWIRSHGPLAFNWGSLGEPMVNILPILQWASVLGELGLSFFVVLVNSLISRWKNLKFIRKTAFALSLVLIFLIGFLMMGESEGKYKVGAVQGNYDSFSKYFYTDIYDQFKVHRDLALKLPDNLDLMVFAESVLFCYLNEYPQYLISLRELSEKKNTPVLIGALEKREDKIYNSAYLITQDGKYITHKKSQLVPFVEEVPFPFNFIIPEYFKGLIGNYNRGPGFTPLPLKEKFIGVLICFESLFSDLARELSQKGSNFLVVITNDGWFEGTPAVYQHRNQSLLRAVENRISLVQVANTGITFFVDPFGRVLKESREGERNVYVANLPKKIFSIYTIWGDLPIFIGFIIFLLIKLIIE</sequence>
<dbReference type="Pfam" id="PF00795">
    <property type="entry name" value="CN_hydrolase"/>
    <property type="match status" value="1"/>
</dbReference>
<dbReference type="InterPro" id="IPR004563">
    <property type="entry name" value="Apolipo_AcylTrfase"/>
</dbReference>
<dbReference type="STRING" id="515635.Dtur_0151"/>
<feature type="domain" description="CN hydrolase" evidence="10">
    <location>
        <begin position="204"/>
        <end position="446"/>
    </location>
</feature>
<keyword evidence="9" id="KW-0997">Cell inner membrane</keyword>
<dbReference type="eggNOG" id="COG0815">
    <property type="taxonomic scope" value="Bacteria"/>
</dbReference>
<dbReference type="HAMAP" id="MF_01148">
    <property type="entry name" value="Lnt"/>
    <property type="match status" value="1"/>
</dbReference>
<accession>B8DYV0</accession>
<evidence type="ECO:0000256" key="6">
    <source>
        <dbReference type="ARBA" id="ARBA00022989"/>
    </source>
</evidence>
<organism evidence="11 12">
    <name type="scientific">Dictyoglomus turgidum (strain DSM 6724 / Z-1310)</name>
    <dbReference type="NCBI Taxonomy" id="515635"/>
    <lineage>
        <taxon>Bacteria</taxon>
        <taxon>Pseudomonadati</taxon>
        <taxon>Dictyoglomota</taxon>
        <taxon>Dictyoglomia</taxon>
        <taxon>Dictyoglomales</taxon>
        <taxon>Dictyoglomaceae</taxon>
        <taxon>Dictyoglomus</taxon>
    </lineage>
</organism>
<evidence type="ECO:0000256" key="9">
    <source>
        <dbReference type="HAMAP-Rule" id="MF_01148"/>
    </source>
</evidence>
<dbReference type="CDD" id="cd07571">
    <property type="entry name" value="ALP_N-acyl_transferase"/>
    <property type="match status" value="1"/>
</dbReference>
<dbReference type="NCBIfam" id="TIGR00546">
    <property type="entry name" value="lnt"/>
    <property type="match status" value="1"/>
</dbReference>